<comment type="subcellular location">
    <subcellularLocation>
        <location evidence="11 12">Cell membrane</location>
        <topology evidence="11 12">Multi-pass membrane protein</topology>
    </subcellularLocation>
    <subcellularLocation>
        <location evidence="1">Membrane</location>
        <topology evidence="1">Multi-pass membrane protein</topology>
    </subcellularLocation>
</comment>
<feature type="transmembrane region" description="Helical" evidence="11">
    <location>
        <begin position="170"/>
        <end position="187"/>
    </location>
</feature>
<keyword evidence="11" id="KW-1003">Cell membrane</keyword>
<dbReference type="GO" id="GO:0005886">
    <property type="term" value="C:plasma membrane"/>
    <property type="evidence" value="ECO:0007669"/>
    <property type="project" value="UniProtKB-SubCell"/>
</dbReference>
<dbReference type="Gene3D" id="1.20.120.220">
    <property type="entry name" value="ATP synthase, F0 complex, subunit A"/>
    <property type="match status" value="1"/>
</dbReference>
<feature type="transmembrane region" description="Helical" evidence="11">
    <location>
        <begin position="199"/>
        <end position="218"/>
    </location>
</feature>
<evidence type="ECO:0000313" key="14">
    <source>
        <dbReference type="Proteomes" id="UP000054314"/>
    </source>
</evidence>
<sequence>MITAATDLLLAAGEGGGIHIPTMDEFFPPAIAFEGTIFEFNRVTFVRILATVVLCVVFWILANRARLVPGRAQSIAEMGLDFVRVNIAEEVLGKNHARPYVPLLTTMFFAIFALNITGVLPLLNISSNSVVAVPLLLAVASFVAFIVAGIRAHGVFGYVRTTLFPSGVPWPLYFILAPIEVLSTFILRPATLTIRLMSNMLAGHLLLVLFFAMTHYFFVEAGPAFAAVGVVTFGASIAFTVFEIFISALQAYIFTLLTAVYINLSQEAH</sequence>
<dbReference type="EMBL" id="AXCZ01000025">
    <property type="protein sequence ID" value="KGM13776.1"/>
    <property type="molecule type" value="Genomic_DNA"/>
</dbReference>
<evidence type="ECO:0000256" key="9">
    <source>
        <dbReference type="ARBA" id="ARBA00023136"/>
    </source>
</evidence>
<keyword evidence="10 11" id="KW-0066">ATP synthesis</keyword>
<evidence type="ECO:0000256" key="4">
    <source>
        <dbReference type="ARBA" id="ARBA00022547"/>
    </source>
</evidence>
<dbReference type="PRINTS" id="PR00123">
    <property type="entry name" value="ATPASEA"/>
</dbReference>
<dbReference type="Pfam" id="PF00119">
    <property type="entry name" value="ATP-synt_A"/>
    <property type="match status" value="1"/>
</dbReference>
<keyword evidence="14" id="KW-1185">Reference proteome</keyword>
<dbReference type="InterPro" id="IPR023011">
    <property type="entry name" value="ATP_synth_F0_asu_AS"/>
</dbReference>
<keyword evidence="3 11" id="KW-0813">Transport</keyword>
<evidence type="ECO:0000313" key="13">
    <source>
        <dbReference type="EMBL" id="KGM13776.1"/>
    </source>
</evidence>
<evidence type="ECO:0000256" key="1">
    <source>
        <dbReference type="ARBA" id="ARBA00004141"/>
    </source>
</evidence>
<feature type="transmembrane region" description="Helical" evidence="11">
    <location>
        <begin position="100"/>
        <end position="123"/>
    </location>
</feature>
<dbReference type="CDD" id="cd00310">
    <property type="entry name" value="ATP-synt_Fo_a_6"/>
    <property type="match status" value="1"/>
</dbReference>
<keyword evidence="7 11" id="KW-1133">Transmembrane helix</keyword>
<dbReference type="PROSITE" id="PS00449">
    <property type="entry name" value="ATPASE_A"/>
    <property type="match status" value="1"/>
</dbReference>
<proteinExistence type="inferred from homology"/>
<dbReference type="GO" id="GO:0045259">
    <property type="term" value="C:proton-transporting ATP synthase complex"/>
    <property type="evidence" value="ECO:0007669"/>
    <property type="project" value="UniProtKB-KW"/>
</dbReference>
<dbReference type="InterPro" id="IPR035908">
    <property type="entry name" value="F0_ATP_A_sf"/>
</dbReference>
<evidence type="ECO:0000256" key="10">
    <source>
        <dbReference type="ARBA" id="ARBA00023310"/>
    </source>
</evidence>
<dbReference type="NCBIfam" id="TIGR01131">
    <property type="entry name" value="ATP_synt_6_or_A"/>
    <property type="match status" value="1"/>
</dbReference>
<keyword evidence="6 11" id="KW-0375">Hydrogen ion transport</keyword>
<dbReference type="PANTHER" id="PTHR11410">
    <property type="entry name" value="ATP SYNTHASE SUBUNIT A"/>
    <property type="match status" value="1"/>
</dbReference>
<dbReference type="InterPro" id="IPR000568">
    <property type="entry name" value="ATP_synth_F0_asu"/>
</dbReference>
<evidence type="ECO:0000256" key="5">
    <source>
        <dbReference type="ARBA" id="ARBA00022692"/>
    </source>
</evidence>
<dbReference type="SUPFAM" id="SSF81336">
    <property type="entry name" value="F1F0 ATP synthase subunit A"/>
    <property type="match status" value="1"/>
</dbReference>
<comment type="function">
    <text evidence="11 12">Key component of the proton channel; it plays a direct role in the translocation of protons across the membrane.</text>
</comment>
<name>A0A0A0C0R3_9CELL</name>
<keyword evidence="9 11" id="KW-0472">Membrane</keyword>
<reference evidence="13 14" key="1">
    <citation type="submission" date="2013-08" db="EMBL/GenBank/DDBJ databases">
        <title>Genome sequencing of Cellulomonas bogoriensis 69B4.</title>
        <authorList>
            <person name="Chen F."/>
            <person name="Li Y."/>
            <person name="Wang G."/>
        </authorList>
    </citation>
    <scope>NUCLEOTIDE SEQUENCE [LARGE SCALE GENOMIC DNA]</scope>
    <source>
        <strain evidence="13 14">69B4</strain>
    </source>
</reference>
<evidence type="ECO:0000256" key="7">
    <source>
        <dbReference type="ARBA" id="ARBA00022989"/>
    </source>
</evidence>
<dbReference type="GO" id="GO:0046933">
    <property type="term" value="F:proton-transporting ATP synthase activity, rotational mechanism"/>
    <property type="evidence" value="ECO:0007669"/>
    <property type="project" value="UniProtKB-UniRule"/>
</dbReference>
<keyword evidence="4 11" id="KW-0138">CF(0)</keyword>
<gene>
    <name evidence="11" type="primary">atpB</name>
    <name evidence="13" type="ORF">N869_10255</name>
</gene>
<feature type="transmembrane region" description="Helical" evidence="11">
    <location>
        <begin position="130"/>
        <end position="150"/>
    </location>
</feature>
<evidence type="ECO:0000256" key="2">
    <source>
        <dbReference type="ARBA" id="ARBA00006810"/>
    </source>
</evidence>
<organism evidence="13 14">
    <name type="scientific">Cellulomonas bogoriensis 69B4 = DSM 16987</name>
    <dbReference type="NCBI Taxonomy" id="1386082"/>
    <lineage>
        <taxon>Bacteria</taxon>
        <taxon>Bacillati</taxon>
        <taxon>Actinomycetota</taxon>
        <taxon>Actinomycetes</taxon>
        <taxon>Micrococcales</taxon>
        <taxon>Cellulomonadaceae</taxon>
        <taxon>Cellulomonas</taxon>
    </lineage>
</organism>
<dbReference type="AlphaFoldDB" id="A0A0A0C0R3"/>
<evidence type="ECO:0000256" key="11">
    <source>
        <dbReference type="HAMAP-Rule" id="MF_01393"/>
    </source>
</evidence>
<protein>
    <recommendedName>
        <fullName evidence="11 12">ATP synthase subunit a</fullName>
    </recommendedName>
    <alternativeName>
        <fullName evidence="11">ATP synthase F0 sector subunit a</fullName>
    </alternativeName>
    <alternativeName>
        <fullName evidence="11">F-ATPase subunit 6</fullName>
    </alternativeName>
</protein>
<dbReference type="Proteomes" id="UP000054314">
    <property type="component" value="Unassembled WGS sequence"/>
</dbReference>
<comment type="caution">
    <text evidence="13">The sequence shown here is derived from an EMBL/GenBank/DDBJ whole genome shotgun (WGS) entry which is preliminary data.</text>
</comment>
<accession>A0A0A0C0R3</accession>
<evidence type="ECO:0000256" key="12">
    <source>
        <dbReference type="RuleBase" id="RU000483"/>
    </source>
</evidence>
<keyword evidence="5 11" id="KW-0812">Transmembrane</keyword>
<evidence type="ECO:0000256" key="3">
    <source>
        <dbReference type="ARBA" id="ARBA00022448"/>
    </source>
</evidence>
<evidence type="ECO:0000256" key="6">
    <source>
        <dbReference type="ARBA" id="ARBA00022781"/>
    </source>
</evidence>
<dbReference type="PANTHER" id="PTHR11410:SF0">
    <property type="entry name" value="ATP SYNTHASE SUBUNIT A"/>
    <property type="match status" value="1"/>
</dbReference>
<comment type="similarity">
    <text evidence="2 11 12">Belongs to the ATPase A chain family.</text>
</comment>
<feature type="transmembrane region" description="Helical" evidence="11">
    <location>
        <begin position="44"/>
        <end position="62"/>
    </location>
</feature>
<feature type="transmembrane region" description="Helical" evidence="11">
    <location>
        <begin position="224"/>
        <end position="246"/>
    </location>
</feature>
<dbReference type="InterPro" id="IPR045083">
    <property type="entry name" value="ATP_synth_F0_asu_bact/mt"/>
</dbReference>
<keyword evidence="8 11" id="KW-0406">Ion transport</keyword>
<dbReference type="HAMAP" id="MF_01393">
    <property type="entry name" value="ATP_synth_a_bact"/>
    <property type="match status" value="1"/>
</dbReference>
<evidence type="ECO:0000256" key="8">
    <source>
        <dbReference type="ARBA" id="ARBA00023065"/>
    </source>
</evidence>